<keyword evidence="1" id="KW-0812">Transmembrane</keyword>
<evidence type="ECO:0000256" key="1">
    <source>
        <dbReference type="SAM" id="Phobius"/>
    </source>
</evidence>
<dbReference type="AlphaFoldDB" id="A0A6G0Z4V5"/>
<gene>
    <name evidence="2" type="ORF">FWK35_00004511</name>
</gene>
<sequence>MTVTGAERGSSGRLRRRRRWLRRRARAAAGPSVCAGTTAPGNIELSLGGVRRNRAGVIVVATAATAATAATVVVVVAVAVATVAGASDPSTIIIIIIIFRTPRDGRPESVPGDRARHTYRTSSTSFSTRYSSLASVVIDRVGSSRGR</sequence>
<protein>
    <submittedName>
        <fullName evidence="2">Uncharacterized protein</fullName>
    </submittedName>
</protein>
<accession>A0A6G0Z4V5</accession>
<proteinExistence type="predicted"/>
<dbReference type="Proteomes" id="UP000478052">
    <property type="component" value="Unassembled WGS sequence"/>
</dbReference>
<keyword evidence="3" id="KW-1185">Reference proteome</keyword>
<organism evidence="2 3">
    <name type="scientific">Aphis craccivora</name>
    <name type="common">Cowpea aphid</name>
    <dbReference type="NCBI Taxonomy" id="307492"/>
    <lineage>
        <taxon>Eukaryota</taxon>
        <taxon>Metazoa</taxon>
        <taxon>Ecdysozoa</taxon>
        <taxon>Arthropoda</taxon>
        <taxon>Hexapoda</taxon>
        <taxon>Insecta</taxon>
        <taxon>Pterygota</taxon>
        <taxon>Neoptera</taxon>
        <taxon>Paraneoptera</taxon>
        <taxon>Hemiptera</taxon>
        <taxon>Sternorrhyncha</taxon>
        <taxon>Aphidomorpha</taxon>
        <taxon>Aphidoidea</taxon>
        <taxon>Aphididae</taxon>
        <taxon>Aphidini</taxon>
        <taxon>Aphis</taxon>
        <taxon>Aphis</taxon>
    </lineage>
</organism>
<keyword evidence="1" id="KW-1133">Transmembrane helix</keyword>
<comment type="caution">
    <text evidence="2">The sequence shown here is derived from an EMBL/GenBank/DDBJ whole genome shotgun (WGS) entry which is preliminary data.</text>
</comment>
<feature type="transmembrane region" description="Helical" evidence="1">
    <location>
        <begin position="80"/>
        <end position="99"/>
    </location>
</feature>
<name>A0A6G0Z4V5_APHCR</name>
<keyword evidence="1" id="KW-0472">Membrane</keyword>
<reference evidence="2 3" key="1">
    <citation type="submission" date="2019-08" db="EMBL/GenBank/DDBJ databases">
        <title>Whole genome of Aphis craccivora.</title>
        <authorList>
            <person name="Voronova N.V."/>
            <person name="Shulinski R.S."/>
            <person name="Bandarenka Y.V."/>
            <person name="Zhorov D.G."/>
            <person name="Warner D."/>
        </authorList>
    </citation>
    <scope>NUCLEOTIDE SEQUENCE [LARGE SCALE GENOMIC DNA]</scope>
    <source>
        <strain evidence="2">180601</strain>
        <tissue evidence="2">Whole Body</tissue>
    </source>
</reference>
<evidence type="ECO:0000313" key="3">
    <source>
        <dbReference type="Proteomes" id="UP000478052"/>
    </source>
</evidence>
<evidence type="ECO:0000313" key="2">
    <source>
        <dbReference type="EMBL" id="KAF0765299.1"/>
    </source>
</evidence>
<feature type="transmembrane region" description="Helical" evidence="1">
    <location>
        <begin position="55"/>
        <end position="74"/>
    </location>
</feature>
<dbReference type="EMBL" id="VUJU01001434">
    <property type="protein sequence ID" value="KAF0765299.1"/>
    <property type="molecule type" value="Genomic_DNA"/>
</dbReference>